<proteinExistence type="predicted"/>
<dbReference type="EMBL" id="ML769554">
    <property type="protein sequence ID" value="KAE9394222.1"/>
    <property type="molecule type" value="Genomic_DNA"/>
</dbReference>
<sequence length="202" mass="22576">MVQWVLEGQDVMTTVLGPTNTPQIIYPNPYPYDIKKPQTILRDIYQSIAGVSGIVGGRKHCRPQGRGATQPCHILVGEDAREDPLFGIISTTKGKGLSLRGSLAIASFSSSPTQNVKMAVIKVAKSSESIRIRMGSWGTPILYIMERYGIMITDWELIKQESLSLLYKLQPQELRRLPRPTPLKMAAYTQHLPLNMAVYTDY</sequence>
<dbReference type="AlphaFoldDB" id="A0A6A4H7P5"/>
<accession>A0A6A4H7P5</accession>
<organism evidence="1 2">
    <name type="scientific">Gymnopus androsaceus JB14</name>
    <dbReference type="NCBI Taxonomy" id="1447944"/>
    <lineage>
        <taxon>Eukaryota</taxon>
        <taxon>Fungi</taxon>
        <taxon>Dikarya</taxon>
        <taxon>Basidiomycota</taxon>
        <taxon>Agaricomycotina</taxon>
        <taxon>Agaricomycetes</taxon>
        <taxon>Agaricomycetidae</taxon>
        <taxon>Agaricales</taxon>
        <taxon>Marasmiineae</taxon>
        <taxon>Omphalotaceae</taxon>
        <taxon>Gymnopus</taxon>
    </lineage>
</organism>
<protein>
    <submittedName>
        <fullName evidence="1">Uncharacterized protein</fullName>
    </submittedName>
</protein>
<dbReference type="Proteomes" id="UP000799118">
    <property type="component" value="Unassembled WGS sequence"/>
</dbReference>
<keyword evidence="2" id="KW-1185">Reference proteome</keyword>
<evidence type="ECO:0000313" key="2">
    <source>
        <dbReference type="Proteomes" id="UP000799118"/>
    </source>
</evidence>
<evidence type="ECO:0000313" key="1">
    <source>
        <dbReference type="EMBL" id="KAE9394222.1"/>
    </source>
</evidence>
<gene>
    <name evidence="1" type="ORF">BT96DRAFT_943315</name>
</gene>
<name>A0A6A4H7P5_9AGAR</name>
<reference evidence="1" key="1">
    <citation type="journal article" date="2019" name="Environ. Microbiol.">
        <title>Fungal ecological strategies reflected in gene transcription - a case study of two litter decomposers.</title>
        <authorList>
            <person name="Barbi F."/>
            <person name="Kohler A."/>
            <person name="Barry K."/>
            <person name="Baskaran P."/>
            <person name="Daum C."/>
            <person name="Fauchery L."/>
            <person name="Ihrmark K."/>
            <person name="Kuo A."/>
            <person name="LaButti K."/>
            <person name="Lipzen A."/>
            <person name="Morin E."/>
            <person name="Grigoriev I.V."/>
            <person name="Henrissat B."/>
            <person name="Lindahl B."/>
            <person name="Martin F."/>
        </authorList>
    </citation>
    <scope>NUCLEOTIDE SEQUENCE</scope>
    <source>
        <strain evidence="1">JB14</strain>
    </source>
</reference>